<dbReference type="Proteomes" id="UP001205531">
    <property type="component" value="Unassembled WGS sequence"/>
</dbReference>
<evidence type="ECO:0000313" key="2">
    <source>
        <dbReference type="Proteomes" id="UP001205531"/>
    </source>
</evidence>
<reference evidence="1" key="1">
    <citation type="submission" date="2022-07" db="EMBL/GenBank/DDBJ databases">
        <title>Prevotella copri.</title>
        <authorList>
            <person name="Yang C."/>
        </authorList>
    </citation>
    <scope>NUCLEOTIDE SEQUENCE</scope>
    <source>
        <strain evidence="1">HF2107</strain>
    </source>
</reference>
<dbReference type="EMBL" id="JANDWZ010000029">
    <property type="protein sequence ID" value="MCP9565246.1"/>
    <property type="molecule type" value="Genomic_DNA"/>
</dbReference>
<protein>
    <submittedName>
        <fullName evidence="1">Helix-turn-helix domain-containing protein</fullName>
    </submittedName>
</protein>
<name>A0AAW5IR60_9BACT</name>
<dbReference type="RefSeq" id="WP_254953313.1">
    <property type="nucleotide sequence ID" value="NZ_JANDWY010000025.1"/>
</dbReference>
<organism evidence="1 2">
    <name type="scientific">Segatella copri</name>
    <dbReference type="NCBI Taxonomy" id="165179"/>
    <lineage>
        <taxon>Bacteria</taxon>
        <taxon>Pseudomonadati</taxon>
        <taxon>Bacteroidota</taxon>
        <taxon>Bacteroidia</taxon>
        <taxon>Bacteroidales</taxon>
        <taxon>Prevotellaceae</taxon>
        <taxon>Segatella</taxon>
    </lineage>
</organism>
<comment type="caution">
    <text evidence="1">The sequence shown here is derived from an EMBL/GenBank/DDBJ whole genome shotgun (WGS) entry which is preliminary data.</text>
</comment>
<proteinExistence type="predicted"/>
<sequence length="264" mass="30377">MPQTLIDLNTKSKFSEIYTYFLIKDQFKDNSLKASISEKELAQLTDTSEITIKRYIKDLEPFFENVTKTKSSGEHYYNVYHFTQLKNDFSIVLHTLKDDTELTAEEKGILIKIKLQCCKGTNYIRFNSKADLIKILGIGKNQITKKLKQLEEKGHICYIGNSLQLSTKYFPLSLVKGDSVDAVKNFLYETIYKYCIVNKTIPPLRDNKALNYLIAKFPNIDDSFAEILAKKCPTLPADISLDYFVKALTDNNINRTKQTCTFIL</sequence>
<gene>
    <name evidence="1" type="ORF">NNC64_11915</name>
</gene>
<accession>A0AAW5IR60</accession>
<dbReference type="AlphaFoldDB" id="A0AAW5IR60"/>
<evidence type="ECO:0000313" key="1">
    <source>
        <dbReference type="EMBL" id="MCP9565246.1"/>
    </source>
</evidence>